<dbReference type="EMBL" id="BARS01008066">
    <property type="protein sequence ID" value="GAF73459.1"/>
    <property type="molecule type" value="Genomic_DNA"/>
</dbReference>
<evidence type="ECO:0000313" key="1">
    <source>
        <dbReference type="EMBL" id="GAF73459.1"/>
    </source>
</evidence>
<reference evidence="1" key="1">
    <citation type="journal article" date="2014" name="Front. Microbiol.">
        <title>High frequency of phylogenetically diverse reductive dehalogenase-homologous genes in deep subseafloor sedimentary metagenomes.</title>
        <authorList>
            <person name="Kawai M."/>
            <person name="Futagami T."/>
            <person name="Toyoda A."/>
            <person name="Takaki Y."/>
            <person name="Nishi S."/>
            <person name="Hori S."/>
            <person name="Arai W."/>
            <person name="Tsubouchi T."/>
            <person name="Morono Y."/>
            <person name="Uchiyama I."/>
            <person name="Ito T."/>
            <person name="Fujiyama A."/>
            <person name="Inagaki F."/>
            <person name="Takami H."/>
        </authorList>
    </citation>
    <scope>NUCLEOTIDE SEQUENCE</scope>
    <source>
        <strain evidence="1">Expedition CK06-06</strain>
    </source>
</reference>
<name>X0RXD1_9ZZZZ</name>
<organism evidence="1">
    <name type="scientific">marine sediment metagenome</name>
    <dbReference type="NCBI Taxonomy" id="412755"/>
    <lineage>
        <taxon>unclassified sequences</taxon>
        <taxon>metagenomes</taxon>
        <taxon>ecological metagenomes</taxon>
    </lineage>
</organism>
<accession>X0RXD1</accession>
<sequence length="67" mass="7742">MWRLDIVGKPRIEKVEIKMKIKLNDVDMWIKGRGQDLVGAIYDCLKKVPKGAADIMDVEIEKIKDMI</sequence>
<gene>
    <name evidence="1" type="ORF">S01H1_15457</name>
</gene>
<proteinExistence type="predicted"/>
<dbReference type="AlphaFoldDB" id="X0RXD1"/>
<protein>
    <submittedName>
        <fullName evidence="1">Uncharacterized protein</fullName>
    </submittedName>
</protein>
<comment type="caution">
    <text evidence="1">The sequence shown here is derived from an EMBL/GenBank/DDBJ whole genome shotgun (WGS) entry which is preliminary data.</text>
</comment>